<gene>
    <name evidence="2" type="ORF">PECAL_4P12790</name>
</gene>
<evidence type="ECO:0000313" key="2">
    <source>
        <dbReference type="EMBL" id="CAH0374024.1"/>
    </source>
</evidence>
<evidence type="ECO:0000313" key="3">
    <source>
        <dbReference type="Proteomes" id="UP000789595"/>
    </source>
</evidence>
<keyword evidence="3" id="KW-1185">Reference proteome</keyword>
<dbReference type="AlphaFoldDB" id="A0A8J2SVE4"/>
<accession>A0A8J2SVE4</accession>
<feature type="region of interest" description="Disordered" evidence="1">
    <location>
        <begin position="188"/>
        <end position="243"/>
    </location>
</feature>
<sequence>MLRCPPMHLPLQDQSLNSLERLGVTCFSEEVAEVAAEIYALETARDDGEGPLPALTEAFLTCAIEGLGNDCVFDAIKELAKKAPDANLRLALASNTGALRDVAGVSAGLPVPINGDALERIGKALDERAVVVFSDTGATTILGDASRGNFLCLFTTGSGRLMHVIQAAIADGAHFIVKNEGFFNNKYLGTADEPPGSPRDEEPETVGNDDVSNRRNSLTTDAAPRGGPSRNNPCGGEWPTKPSSNADAVKRLACGRMASACCATIEGRRLLRPERHITIDTIVRTCAKAEAAWDSLTPLKRRRAAKLELAGEWMIDNGVRKLYLHRACYRAFEHLRLERPLASVRVIESDVVMTDAAAPLDTSGPPTWPGNFPKGAVATVLPAGRKVVIRRDGGDVVHFQLAQDASQLEYGETKSFKDASIYDKEGVLVAGVRRDGNGVIIEGTGLTGHPDPRAGNNGYPESQVKVLTEKDVALFEPFLIQPPARGKKRTVHAYAASGDEMATVIFAPSDGRTVDSSQLRALIDTAFKKVDEALRQKGLKNDQKTGGSYWPAGVAGSFVSSTTGPNPTRTINTGTGTVVVPWIRADTHKPVVESVMAAVAPVIGQCAEIIHREVPDVLEAMSQVANHPVMHDTLMFPTHDMQHPDDDARSKHSLSVNQVVVRVAGEPLGLEAGSRHVKERSFQPCGLHADSGDVRHPRGSPLIYAYVKEEGAARVKGRPLKKNDLMIFEDESGGRCIRIQTACPNHVCIAIFSSATRLHCNVFPNSPEPRTPGHTLLRIVPYTLGGIKEFADAVENDPELWQEVLDGDFDEGLRDRYERLAKHRASPPAR</sequence>
<dbReference type="OrthoDB" id="216165at2759"/>
<dbReference type="EMBL" id="CAKKNE010000004">
    <property type="protein sequence ID" value="CAH0374024.1"/>
    <property type="molecule type" value="Genomic_DNA"/>
</dbReference>
<protein>
    <submittedName>
        <fullName evidence="2">Uncharacterized protein</fullName>
    </submittedName>
</protein>
<proteinExistence type="predicted"/>
<name>A0A8J2SVE4_9STRA</name>
<dbReference type="Proteomes" id="UP000789595">
    <property type="component" value="Unassembled WGS sequence"/>
</dbReference>
<organism evidence="2 3">
    <name type="scientific">Pelagomonas calceolata</name>
    <dbReference type="NCBI Taxonomy" id="35677"/>
    <lineage>
        <taxon>Eukaryota</taxon>
        <taxon>Sar</taxon>
        <taxon>Stramenopiles</taxon>
        <taxon>Ochrophyta</taxon>
        <taxon>Pelagophyceae</taxon>
        <taxon>Pelagomonadales</taxon>
        <taxon>Pelagomonadaceae</taxon>
        <taxon>Pelagomonas</taxon>
    </lineage>
</organism>
<evidence type="ECO:0000256" key="1">
    <source>
        <dbReference type="SAM" id="MobiDB-lite"/>
    </source>
</evidence>
<reference evidence="2" key="1">
    <citation type="submission" date="2021-11" db="EMBL/GenBank/DDBJ databases">
        <authorList>
            <consortium name="Genoscope - CEA"/>
            <person name="William W."/>
        </authorList>
    </citation>
    <scope>NUCLEOTIDE SEQUENCE</scope>
</reference>
<comment type="caution">
    <text evidence="2">The sequence shown here is derived from an EMBL/GenBank/DDBJ whole genome shotgun (WGS) entry which is preliminary data.</text>
</comment>